<reference evidence="2 3" key="1">
    <citation type="submission" date="2019-02" db="EMBL/GenBank/DDBJ databases">
        <title>Deep-cultivation of Planctomycetes and their phenomic and genomic characterization uncovers novel biology.</title>
        <authorList>
            <person name="Wiegand S."/>
            <person name="Jogler M."/>
            <person name="Boedeker C."/>
            <person name="Pinto D."/>
            <person name="Vollmers J."/>
            <person name="Rivas-Marin E."/>
            <person name="Kohn T."/>
            <person name="Peeters S.H."/>
            <person name="Heuer A."/>
            <person name="Rast P."/>
            <person name="Oberbeckmann S."/>
            <person name="Bunk B."/>
            <person name="Jeske O."/>
            <person name="Meyerdierks A."/>
            <person name="Storesund J.E."/>
            <person name="Kallscheuer N."/>
            <person name="Luecker S."/>
            <person name="Lage O.M."/>
            <person name="Pohl T."/>
            <person name="Merkel B.J."/>
            <person name="Hornburger P."/>
            <person name="Mueller R.-W."/>
            <person name="Bruemmer F."/>
            <person name="Labrenz M."/>
            <person name="Spormann A.M."/>
            <person name="Op Den Camp H."/>
            <person name="Overmann J."/>
            <person name="Amann R."/>
            <person name="Jetten M.S.M."/>
            <person name="Mascher T."/>
            <person name="Medema M.H."/>
            <person name="Devos D.P."/>
            <person name="Kaster A.-K."/>
            <person name="Ovreas L."/>
            <person name="Rohde M."/>
            <person name="Galperin M.Y."/>
            <person name="Jogler C."/>
        </authorList>
    </citation>
    <scope>NUCLEOTIDE SEQUENCE [LARGE SCALE GENOMIC DNA]</scope>
    <source>
        <strain evidence="2 3">CA13</strain>
    </source>
</reference>
<dbReference type="RefSeq" id="WP_146403122.1">
    <property type="nucleotide sequence ID" value="NZ_SJPJ01000001.1"/>
</dbReference>
<dbReference type="OrthoDB" id="271223at2"/>
<dbReference type="InterPro" id="IPR007825">
    <property type="entry name" value="Major_OMP_Legionella"/>
</dbReference>
<keyword evidence="1" id="KW-0732">Signal</keyword>
<protein>
    <recommendedName>
        <fullName evidence="4">Legionella pneumophila major outer membrane protein</fullName>
    </recommendedName>
</protein>
<dbReference type="EMBL" id="SJPJ01000001">
    <property type="protein sequence ID" value="TWT85103.1"/>
    <property type="molecule type" value="Genomic_DNA"/>
</dbReference>
<keyword evidence="3" id="KW-1185">Reference proteome</keyword>
<evidence type="ECO:0000313" key="2">
    <source>
        <dbReference type="EMBL" id="TWT85103.1"/>
    </source>
</evidence>
<dbReference type="AlphaFoldDB" id="A0A5C5ZEX9"/>
<accession>A0A5C5ZEX9</accession>
<gene>
    <name evidence="2" type="ORF">CA13_65850</name>
</gene>
<evidence type="ECO:0000313" key="3">
    <source>
        <dbReference type="Proteomes" id="UP000315010"/>
    </source>
</evidence>
<organism evidence="2 3">
    <name type="scientific">Novipirellula herctigrandis</name>
    <dbReference type="NCBI Taxonomy" id="2527986"/>
    <lineage>
        <taxon>Bacteria</taxon>
        <taxon>Pseudomonadati</taxon>
        <taxon>Planctomycetota</taxon>
        <taxon>Planctomycetia</taxon>
        <taxon>Pirellulales</taxon>
        <taxon>Pirellulaceae</taxon>
        <taxon>Novipirellula</taxon>
    </lineage>
</organism>
<feature type="chain" id="PRO_5023069108" description="Legionella pneumophila major outer membrane protein" evidence="1">
    <location>
        <begin position="20"/>
        <end position="323"/>
    </location>
</feature>
<sequence precursor="true">MKNICFGLIALLLASILNAEEITAAGSPGESASVTPFATFENVFLTPHLTSDLAVERRVSSTVHTDEQFDHSFAYSPRLVLGFVGESGFDVRSRIWWYETDATESFTASAGETLIGRFGFASSGSIAAGADSSLVTSERIELLTVDAEAGQHIKFRLWEIHAGGGVRHMGGSFKYDAQVFDAGGTPQNRRDIGHRFDGIGPTLFSEFRRPIADTGISLLANTRYALLFGDAKTTAFDTASNATVSNLAKFRNMHHVQLGEIQLGIEYSRLVLDGSRLFVQGMWEAQVWQNFGYDIPIQSSSQRSESLEDLGLIGASFNIGIEL</sequence>
<proteinExistence type="predicted"/>
<name>A0A5C5ZEX9_9BACT</name>
<dbReference type="Pfam" id="PF05150">
    <property type="entry name" value="Legionella_OMP"/>
    <property type="match status" value="1"/>
</dbReference>
<comment type="caution">
    <text evidence="2">The sequence shown here is derived from an EMBL/GenBank/DDBJ whole genome shotgun (WGS) entry which is preliminary data.</text>
</comment>
<evidence type="ECO:0008006" key="4">
    <source>
        <dbReference type="Google" id="ProtNLM"/>
    </source>
</evidence>
<evidence type="ECO:0000256" key="1">
    <source>
        <dbReference type="SAM" id="SignalP"/>
    </source>
</evidence>
<dbReference type="Proteomes" id="UP000315010">
    <property type="component" value="Unassembled WGS sequence"/>
</dbReference>
<feature type="signal peptide" evidence="1">
    <location>
        <begin position="1"/>
        <end position="19"/>
    </location>
</feature>